<dbReference type="InterPro" id="IPR038717">
    <property type="entry name" value="Tc1-like_DDE_dom"/>
</dbReference>
<evidence type="ECO:0000313" key="3">
    <source>
        <dbReference type="Proteomes" id="UP001219584"/>
    </source>
</evidence>
<evidence type="ECO:0000259" key="1">
    <source>
        <dbReference type="Pfam" id="PF13358"/>
    </source>
</evidence>
<dbReference type="Gene3D" id="3.30.420.10">
    <property type="entry name" value="Ribonuclease H-like superfamily/Ribonuclease H"/>
    <property type="match status" value="1"/>
</dbReference>
<evidence type="ECO:0000313" key="2">
    <source>
        <dbReference type="EMBL" id="WFR82474.1"/>
    </source>
</evidence>
<proteinExistence type="predicted"/>
<reference evidence="2 3" key="1">
    <citation type="submission" date="2023-04" db="EMBL/GenBank/DDBJ databases">
        <title>Nanopore sequencing of Janthinobacterium from water.</title>
        <authorList>
            <person name="Ciuchcinski K."/>
            <person name="Rokowska A."/>
            <person name="Dziewit L."/>
        </authorList>
    </citation>
    <scope>NUCLEOTIDE SEQUENCE [LARGE SCALE GENOMIC DNA]</scope>
    <source>
        <strain evidence="2 3">DEMB2</strain>
    </source>
</reference>
<dbReference type="Pfam" id="PF13358">
    <property type="entry name" value="DDE_3"/>
    <property type="match status" value="1"/>
</dbReference>
<dbReference type="EMBL" id="CP121464">
    <property type="protein sequence ID" value="WFR82474.1"/>
    <property type="molecule type" value="Genomic_DNA"/>
</dbReference>
<dbReference type="InterPro" id="IPR036397">
    <property type="entry name" value="RNaseH_sf"/>
</dbReference>
<dbReference type="Proteomes" id="UP001219584">
    <property type="component" value="Chromosome"/>
</dbReference>
<accession>A0ABY8IC20</accession>
<name>A0ABY8IC20_9BURK</name>
<organism evidence="2 3">
    <name type="scientific">Janthinobacterium rivuli</name>
    <dbReference type="NCBI Taxonomy" id="2751478"/>
    <lineage>
        <taxon>Bacteria</taxon>
        <taxon>Pseudomonadati</taxon>
        <taxon>Pseudomonadota</taxon>
        <taxon>Betaproteobacteria</taxon>
        <taxon>Burkholderiales</taxon>
        <taxon>Oxalobacteraceae</taxon>
        <taxon>Janthinobacterium</taxon>
    </lineage>
</organism>
<dbReference type="NCBIfam" id="NF033545">
    <property type="entry name" value="transpos_IS630"/>
    <property type="match status" value="1"/>
</dbReference>
<protein>
    <submittedName>
        <fullName evidence="2">IS630 family transposase</fullName>
    </submittedName>
</protein>
<keyword evidence="3" id="KW-1185">Reference proteome</keyword>
<gene>
    <name evidence="2" type="ORF">P9875_25365</name>
</gene>
<feature type="domain" description="Tc1-like transposase DDE" evidence="1">
    <location>
        <begin position="46"/>
        <end position="180"/>
    </location>
</feature>
<dbReference type="InterPro" id="IPR047655">
    <property type="entry name" value="Transpos_IS630-like"/>
</dbReference>
<sequence>MSARDAVQLLALPLQFKKKHPPEPFGKAARIIGELDQQARTGQCELLFYDESGFSPNPPIQSGWSPIGQTRGVEPLSHGERVNILGALRHDHKLYWRTQRRPTVRDDAIAFFDELAAQKHTVPRIVVLDNASFHKGPQIEKCRRKWMAQRLFLYYLPPHSPELNRIEILWKQAKYFWRRFAGLKGSELLSEVESLMKGFGTVFTINFV</sequence>